<organism evidence="2 3">
    <name type="scientific">Penicillium cosmopolitanum</name>
    <dbReference type="NCBI Taxonomy" id="1131564"/>
    <lineage>
        <taxon>Eukaryota</taxon>
        <taxon>Fungi</taxon>
        <taxon>Dikarya</taxon>
        <taxon>Ascomycota</taxon>
        <taxon>Pezizomycotina</taxon>
        <taxon>Eurotiomycetes</taxon>
        <taxon>Eurotiomycetidae</taxon>
        <taxon>Eurotiales</taxon>
        <taxon>Aspergillaceae</taxon>
        <taxon>Penicillium</taxon>
    </lineage>
</organism>
<comment type="caution">
    <text evidence="2">The sequence shown here is derived from an EMBL/GenBank/DDBJ whole genome shotgun (WGS) entry which is preliminary data.</text>
</comment>
<dbReference type="Proteomes" id="UP001147747">
    <property type="component" value="Unassembled WGS sequence"/>
</dbReference>
<name>A0A9W9VR04_9EURO</name>
<feature type="compositionally biased region" description="Basic and acidic residues" evidence="1">
    <location>
        <begin position="42"/>
        <end position="65"/>
    </location>
</feature>
<keyword evidence="3" id="KW-1185">Reference proteome</keyword>
<protein>
    <submittedName>
        <fullName evidence="2">Uncharacterized protein</fullName>
    </submittedName>
</protein>
<feature type="region of interest" description="Disordered" evidence="1">
    <location>
        <begin position="1"/>
        <end position="94"/>
    </location>
</feature>
<dbReference type="OrthoDB" id="4329446at2759"/>
<dbReference type="GeneID" id="81373889"/>
<dbReference type="EMBL" id="JAPZBU010000009">
    <property type="protein sequence ID" value="KAJ5387731.1"/>
    <property type="molecule type" value="Genomic_DNA"/>
</dbReference>
<sequence>MPRQPAKKRKEQPEPEAEDPSEVEAPSEAEDGPEANWSPWDPTERKVLDIRKLDLNKSYHNENRPRSNLTKVKVGHTTSKPPPERQRWQHTGKKPIEKVEDLPKGWHATEPDLDEEDLSGQIARCHERIEDKVMPKFFKEKLKGLQASKAYYDRMSENEPEDLSQEVYERINSLRAIEKDLKKSDKTHQLPNAQTILQAYLDGKLHWTPGLITYWSNGVKLCEPRPFNWDEFEAINAAHGRAGSFWTEGLSGPGPEFQGATLIIGSSPSALEINIYRIAVRAPSGDWWDELEFVHDTGASIMHIYQHDIRRIIGPHRRQAASFLPVVSTNQFRTASGTMTRDIVELEVTLLNHSRKRILPWTRVQCVQFNPHYPIGGEGCANGELSSRAEAKGIFATRPPTQPENVYGSKAMPDAHISWLGS</sequence>
<gene>
    <name evidence="2" type="ORF">N7509_010272</name>
</gene>
<evidence type="ECO:0000256" key="1">
    <source>
        <dbReference type="SAM" id="MobiDB-lite"/>
    </source>
</evidence>
<feature type="compositionally biased region" description="Basic residues" evidence="1">
    <location>
        <begin position="1"/>
        <end position="10"/>
    </location>
</feature>
<dbReference type="AlphaFoldDB" id="A0A9W9VR04"/>
<proteinExistence type="predicted"/>
<evidence type="ECO:0000313" key="3">
    <source>
        <dbReference type="Proteomes" id="UP001147747"/>
    </source>
</evidence>
<reference evidence="2" key="2">
    <citation type="journal article" date="2023" name="IMA Fungus">
        <title>Comparative genomic study of the Penicillium genus elucidates a diverse pangenome and 15 lateral gene transfer events.</title>
        <authorList>
            <person name="Petersen C."/>
            <person name="Sorensen T."/>
            <person name="Nielsen M.R."/>
            <person name="Sondergaard T.E."/>
            <person name="Sorensen J.L."/>
            <person name="Fitzpatrick D.A."/>
            <person name="Frisvad J.C."/>
            <person name="Nielsen K.L."/>
        </authorList>
    </citation>
    <scope>NUCLEOTIDE SEQUENCE</scope>
    <source>
        <strain evidence="2">IBT 29677</strain>
    </source>
</reference>
<reference evidence="2" key="1">
    <citation type="submission" date="2022-12" db="EMBL/GenBank/DDBJ databases">
        <authorList>
            <person name="Petersen C."/>
        </authorList>
    </citation>
    <scope>NUCLEOTIDE SEQUENCE</scope>
    <source>
        <strain evidence="2">IBT 29677</strain>
    </source>
</reference>
<evidence type="ECO:0000313" key="2">
    <source>
        <dbReference type="EMBL" id="KAJ5387731.1"/>
    </source>
</evidence>
<dbReference type="RefSeq" id="XP_056485529.1">
    <property type="nucleotide sequence ID" value="XM_056634909.1"/>
</dbReference>
<feature type="compositionally biased region" description="Acidic residues" evidence="1">
    <location>
        <begin position="14"/>
        <end position="33"/>
    </location>
</feature>
<accession>A0A9W9VR04</accession>